<dbReference type="InterPro" id="IPR007372">
    <property type="entry name" value="Lipid/polyisoprenoid-bd_YceI"/>
</dbReference>
<keyword evidence="1" id="KW-0732">Signal</keyword>
<evidence type="ECO:0000313" key="6">
    <source>
        <dbReference type="Proteomes" id="UP001318760"/>
    </source>
</evidence>
<feature type="chain" id="PRO_5044718264" evidence="1">
    <location>
        <begin position="20"/>
        <end position="181"/>
    </location>
</feature>
<feature type="signal peptide" evidence="1">
    <location>
        <begin position="1"/>
        <end position="19"/>
    </location>
</feature>
<dbReference type="RefSeq" id="WP_170015939.1">
    <property type="nucleotide sequence ID" value="NZ_CP012545.1"/>
</dbReference>
<feature type="domain" description="Lipid/polyisoprenoid-binding YceI-like" evidence="2">
    <location>
        <begin position="21"/>
        <end position="179"/>
    </location>
</feature>
<evidence type="ECO:0000259" key="2">
    <source>
        <dbReference type="SMART" id="SM00867"/>
    </source>
</evidence>
<dbReference type="Gene3D" id="2.40.128.110">
    <property type="entry name" value="Lipid/polyisoprenoid-binding, YceI-like"/>
    <property type="match status" value="1"/>
</dbReference>
<dbReference type="PANTHER" id="PTHR34406">
    <property type="entry name" value="PROTEIN YCEI"/>
    <property type="match status" value="1"/>
</dbReference>
<dbReference type="Proteomes" id="UP001318760">
    <property type="component" value="Unassembled WGS sequence"/>
</dbReference>
<dbReference type="PANTHER" id="PTHR34406:SF1">
    <property type="entry name" value="PROTEIN YCEI"/>
    <property type="match status" value="1"/>
</dbReference>
<reference evidence="3 6" key="2">
    <citation type="submission" date="2020-10" db="EMBL/GenBank/DDBJ databases">
        <title>Campylobacter californiensis sp. nov. isolated from cattle and feral swine in California.</title>
        <authorList>
            <person name="Miller W.G."/>
        </authorList>
    </citation>
    <scope>NUCLEOTIDE SEQUENCE [LARGE SCALE GENOMIC DNA]</scope>
    <source>
        <strain evidence="3 6">RM12919</strain>
    </source>
</reference>
<evidence type="ECO:0000313" key="4">
    <source>
        <dbReference type="EMBL" id="MBE3607907.1"/>
    </source>
</evidence>
<reference evidence="4 5" key="1">
    <citation type="submission" date="2015-08" db="EMBL/GenBank/DDBJ databases">
        <title>Comparative genomics of the Campylobacter concisus group.</title>
        <authorList>
            <person name="Yee E."/>
            <person name="Chapman M.H."/>
            <person name="Huynh S."/>
            <person name="Bono J.L."/>
            <person name="On S.L."/>
            <person name="St Leger J."/>
            <person name="Foster G."/>
            <person name="Parker C.T."/>
            <person name="Miller W.G."/>
        </authorList>
    </citation>
    <scope>NUCLEOTIDE SEQUENCE [LARGE SCALE GENOMIC DNA]</scope>
    <source>
        <strain evidence="4 5">RM9337</strain>
    </source>
</reference>
<organism evidence="4 5">
    <name type="scientific">Campylobacter californiensis</name>
    <dbReference type="NCBI Taxonomy" id="1032243"/>
    <lineage>
        <taxon>Bacteria</taxon>
        <taxon>Pseudomonadati</taxon>
        <taxon>Campylobacterota</taxon>
        <taxon>Epsilonproteobacteria</taxon>
        <taxon>Campylobacterales</taxon>
        <taxon>Campylobacteraceae</taxon>
        <taxon>Campylobacter</taxon>
    </lineage>
</organism>
<gene>
    <name evidence="3" type="ORF">CCAL12919_08140</name>
    <name evidence="4" type="ORF">CCAL9337_04070</name>
</gene>
<dbReference type="Pfam" id="PF04264">
    <property type="entry name" value="YceI"/>
    <property type="match status" value="1"/>
</dbReference>
<dbReference type="InterPro" id="IPR036761">
    <property type="entry name" value="TTHA0802/YceI-like_sf"/>
</dbReference>
<sequence>MKKLKFSLALALLATFANAAVYELDPIHSSTSFKIKHLSISNVVGSFKSFKATADMDGEKLKSLSATIKTDSIFTDNDARDKHLRSADFFEVEKYPEIKFEMTGISGDDIKGNLTIKNVTKPVILEYEFGGKTVGQDGKAKVGFSLEGEIKRSDFDFAPSTSTVTLGDKIKIDIEVEAVAK</sequence>
<evidence type="ECO:0000256" key="1">
    <source>
        <dbReference type="SAM" id="SignalP"/>
    </source>
</evidence>
<protein>
    <submittedName>
        <fullName evidence="4">YceI family protein</fullName>
    </submittedName>
</protein>
<name>A0AAW3ZT04_9BACT</name>
<dbReference type="EMBL" id="JADBHS010000017">
    <property type="protein sequence ID" value="MBE2987083.1"/>
    <property type="molecule type" value="Genomic_DNA"/>
</dbReference>
<evidence type="ECO:0000313" key="3">
    <source>
        <dbReference type="EMBL" id="MBE2987083.1"/>
    </source>
</evidence>
<accession>A0AAW3ZT04</accession>
<dbReference type="SUPFAM" id="SSF101874">
    <property type="entry name" value="YceI-like"/>
    <property type="match status" value="1"/>
</dbReference>
<proteinExistence type="predicted"/>
<dbReference type="EMBL" id="LIWG01000003">
    <property type="protein sequence ID" value="MBE3607907.1"/>
    <property type="molecule type" value="Genomic_DNA"/>
</dbReference>
<dbReference type="Proteomes" id="UP000650616">
    <property type="component" value="Unassembled WGS sequence"/>
</dbReference>
<comment type="caution">
    <text evidence="4">The sequence shown here is derived from an EMBL/GenBank/DDBJ whole genome shotgun (WGS) entry which is preliminary data.</text>
</comment>
<dbReference type="SMART" id="SM00867">
    <property type="entry name" value="YceI"/>
    <property type="match status" value="1"/>
</dbReference>
<dbReference type="AlphaFoldDB" id="A0AAW3ZT04"/>
<evidence type="ECO:0000313" key="5">
    <source>
        <dbReference type="Proteomes" id="UP000650616"/>
    </source>
</evidence>
<keyword evidence="5" id="KW-1185">Reference proteome</keyword>